<keyword evidence="2" id="KW-0472">Membrane</keyword>
<organism evidence="6 7">
    <name type="scientific">Desulfurivibrio alkaliphilus (strain DSM 19089 / UNIQEM U267 / AHT2)</name>
    <dbReference type="NCBI Taxonomy" id="589865"/>
    <lineage>
        <taxon>Bacteria</taxon>
        <taxon>Pseudomonadati</taxon>
        <taxon>Thermodesulfobacteriota</taxon>
        <taxon>Desulfobulbia</taxon>
        <taxon>Desulfobulbales</taxon>
        <taxon>Desulfobulbaceae</taxon>
        <taxon>Desulfurivibrio</taxon>
    </lineage>
</organism>
<feature type="repeat" description="TPR" evidence="4">
    <location>
        <begin position="362"/>
        <end position="395"/>
    </location>
</feature>
<evidence type="ECO:0000256" key="1">
    <source>
        <dbReference type="ARBA" id="ARBA00022448"/>
    </source>
</evidence>
<gene>
    <name evidence="6" type="ordered locus">DaAHT2_2309</name>
</gene>
<reference evidence="7" key="1">
    <citation type="submission" date="2010-02" db="EMBL/GenBank/DDBJ databases">
        <title>Complete sequence of Desulfurivibrio alkaliphilus AHT2.</title>
        <authorList>
            <consortium name="US DOE Joint Genome Institute"/>
            <person name="Pitluck S."/>
            <person name="Chertkov O."/>
            <person name="Detter J.C."/>
            <person name="Han C."/>
            <person name="Tapia R."/>
            <person name="Larimer F."/>
            <person name="Land M."/>
            <person name="Hauser L."/>
            <person name="Kyrpides N."/>
            <person name="Mikhailova N."/>
            <person name="Sorokin D.Y."/>
            <person name="Muyzer G."/>
            <person name="Woyke T."/>
        </authorList>
    </citation>
    <scope>NUCLEOTIDE SEQUENCE [LARGE SCALE GENOMIC DNA]</scope>
    <source>
        <strain evidence="7">DSM 19089 / UNIQEM U267 / AHT2</strain>
    </source>
</reference>
<dbReference type="eggNOG" id="COG4796">
    <property type="taxonomic scope" value="Bacteria"/>
</dbReference>
<keyword evidence="1" id="KW-0813">Transport</keyword>
<evidence type="ECO:0000256" key="2">
    <source>
        <dbReference type="ARBA" id="ARBA00023136"/>
    </source>
</evidence>
<proteinExistence type="predicted"/>
<feature type="domain" description="Secretin/TonB short N-terminal" evidence="5">
    <location>
        <begin position="272"/>
        <end position="320"/>
    </location>
</feature>
<dbReference type="AlphaFoldDB" id="D6Z6Y7"/>
<dbReference type="RefSeq" id="WP_013164488.1">
    <property type="nucleotide sequence ID" value="NC_014216.1"/>
</dbReference>
<evidence type="ECO:0000256" key="3">
    <source>
        <dbReference type="ARBA" id="ARBA00023237"/>
    </source>
</evidence>
<evidence type="ECO:0000313" key="6">
    <source>
        <dbReference type="EMBL" id="ADH86974.1"/>
    </source>
</evidence>
<dbReference type="Gene3D" id="3.30.1370.130">
    <property type="match status" value="1"/>
</dbReference>
<evidence type="ECO:0000313" key="7">
    <source>
        <dbReference type="Proteomes" id="UP000001508"/>
    </source>
</evidence>
<dbReference type="Gene3D" id="1.25.40.10">
    <property type="entry name" value="Tetratricopeptide repeat domain"/>
    <property type="match status" value="1"/>
</dbReference>
<keyword evidence="7" id="KW-1185">Reference proteome</keyword>
<evidence type="ECO:0000256" key="4">
    <source>
        <dbReference type="PROSITE-ProRule" id="PRU00339"/>
    </source>
</evidence>
<dbReference type="KEGG" id="dak:DaAHT2_2309"/>
<dbReference type="PANTHER" id="PTHR30604:SF1">
    <property type="entry name" value="DNA UTILIZATION PROTEIN HOFQ"/>
    <property type="match status" value="1"/>
</dbReference>
<dbReference type="PANTHER" id="PTHR30604">
    <property type="entry name" value="PROTEIN TRANSPORT PROTEIN HOFQ"/>
    <property type="match status" value="1"/>
</dbReference>
<dbReference type="Proteomes" id="UP000001508">
    <property type="component" value="Chromosome"/>
</dbReference>
<dbReference type="SUPFAM" id="SSF48452">
    <property type="entry name" value="TPR-like"/>
    <property type="match status" value="1"/>
</dbReference>
<dbReference type="InterPro" id="IPR011662">
    <property type="entry name" value="Secretin/TonB_short_N"/>
</dbReference>
<dbReference type="HOGENOM" id="CLU_448866_0_0_7"/>
<dbReference type="PROSITE" id="PS50005">
    <property type="entry name" value="TPR"/>
    <property type="match status" value="1"/>
</dbReference>
<keyword evidence="3" id="KW-0998">Cell outer membrane</keyword>
<dbReference type="Pfam" id="PF07660">
    <property type="entry name" value="STN"/>
    <property type="match status" value="1"/>
</dbReference>
<dbReference type="STRING" id="589865.DaAHT2_2309"/>
<dbReference type="GO" id="GO:0019867">
    <property type="term" value="C:outer membrane"/>
    <property type="evidence" value="ECO:0007669"/>
    <property type="project" value="InterPro"/>
</dbReference>
<sequence>MTPIPRHIKAIVLVLLLGGLLGGHQAGATAATAGYVVDAITLEPKDDAIMLRISGSSAPTFTSYLLFDPPRVVIDIADADWAEGLVTPPGLPQGELQELRRRSLEPQNIIRLEAILSSTLDYRTTADHHDILLTLATPPRVMTAGKAKPAPAVEEEISKTIPAPKIKQPPAPKPDDPAAAILADLKKAQPPLETAEPVVPRIPSLEFHTRPRVEPKPETPAYDLADLAIGVAMEEPPVLAPEPDDEQMRVNVEFFKTDLHNVFRFFAQATGRNVVVDEAVRGQLTLTLKDVPWDFALNIILNLKDLQKEERHNTIVISPRAKEFVWPEREDDTVAPQQLQVRAAPQITVQQRIELPPEQIRARRLIRQATELDETGNHDGALTVYETALELWPENSLLAERIATIYLVKLGNNARSLHFARMALRHDETNDRAALVAAIAAANMQRGADAKEFFDQSISQPQPSAEALISYAAFAEEHDSPNGALALLQRYKQLFGDDLDTMIAKARLFDRTGAVQQAREQYRAILHSGFELPQDLQRFIRSRIADTGE</sequence>
<dbReference type="InParanoid" id="D6Z6Y7"/>
<protein>
    <submittedName>
        <fullName evidence="6">Secretin/TonB short domain protein</fullName>
    </submittedName>
</protein>
<dbReference type="EMBL" id="CP001940">
    <property type="protein sequence ID" value="ADH86974.1"/>
    <property type="molecule type" value="Genomic_DNA"/>
</dbReference>
<accession>D6Z6Y7</accession>
<dbReference type="SMART" id="SM00965">
    <property type="entry name" value="STN"/>
    <property type="match status" value="1"/>
</dbReference>
<name>D6Z6Y7_DESAT</name>
<dbReference type="InterPro" id="IPR051808">
    <property type="entry name" value="Type_IV_pilus_biogenesis"/>
</dbReference>
<keyword evidence="4" id="KW-0802">TPR repeat</keyword>
<dbReference type="InterPro" id="IPR011990">
    <property type="entry name" value="TPR-like_helical_dom_sf"/>
</dbReference>
<dbReference type="InterPro" id="IPR019734">
    <property type="entry name" value="TPR_rpt"/>
</dbReference>
<evidence type="ECO:0000259" key="5">
    <source>
        <dbReference type="SMART" id="SM00965"/>
    </source>
</evidence>
<dbReference type="Gene3D" id="2.60.40.3500">
    <property type="match status" value="1"/>
</dbReference>